<evidence type="ECO:0000313" key="2">
    <source>
        <dbReference type="Proteomes" id="UP000723714"/>
    </source>
</evidence>
<gene>
    <name evidence="1" type="ORF">HGO97_020370</name>
</gene>
<accession>A0ABS6D9I1</accession>
<organism evidence="1 2">
    <name type="scientific">Faecalicatena faecalis</name>
    <dbReference type="NCBI Taxonomy" id="2726362"/>
    <lineage>
        <taxon>Bacteria</taxon>
        <taxon>Bacillati</taxon>
        <taxon>Bacillota</taxon>
        <taxon>Clostridia</taxon>
        <taxon>Lachnospirales</taxon>
        <taxon>Lachnospiraceae</taxon>
        <taxon>Faecalicatena</taxon>
    </lineage>
</organism>
<keyword evidence="2" id="KW-1185">Reference proteome</keyword>
<name>A0ABS6D9I1_9FIRM</name>
<proteinExistence type="predicted"/>
<comment type="caution">
    <text evidence="1">The sequence shown here is derived from an EMBL/GenBank/DDBJ whole genome shotgun (WGS) entry which is preliminary data.</text>
</comment>
<reference evidence="1 2" key="1">
    <citation type="submission" date="2021-06" db="EMBL/GenBank/DDBJ databases">
        <title>Faecalicatena sp. nov. isolated from porcine feces.</title>
        <authorList>
            <person name="Oh B.S."/>
            <person name="Lee J.H."/>
        </authorList>
    </citation>
    <scope>NUCLEOTIDE SEQUENCE [LARGE SCALE GENOMIC DNA]</scope>
    <source>
        <strain evidence="1 2">AGMB00832</strain>
    </source>
</reference>
<dbReference type="EMBL" id="JABACJ020000028">
    <property type="protein sequence ID" value="MBU3878161.1"/>
    <property type="molecule type" value="Genomic_DNA"/>
</dbReference>
<evidence type="ECO:0000313" key="1">
    <source>
        <dbReference type="EMBL" id="MBU3878161.1"/>
    </source>
</evidence>
<dbReference type="Proteomes" id="UP000723714">
    <property type="component" value="Unassembled WGS sequence"/>
</dbReference>
<protein>
    <submittedName>
        <fullName evidence="1">Antitoxin</fullName>
    </submittedName>
</protein>
<dbReference type="RefSeq" id="WP_216244769.1">
    <property type="nucleotide sequence ID" value="NZ_JABACJ020000028.1"/>
</dbReference>
<sequence length="463" mass="52966">MADILKVTAPMVSKNVIQTNKAAQDPSVPFDLQEISHIVRNNQSSELLGQHNVYQNETGSAVLMNLLKDPDVTVNYLKNIYMLEEIINLLPVNNNTVTQEIQQLFQSLLIQPEQIVEELMRQEFSSTLFKGELFDFLRGMLHETPGIRQEVAELLKAMNGILSRQDVLDSAANNLDFLSDQLTGSSTLSAKLAELAARARYPMSDEEFQPLKQNILQVLKEVEGSILYSPQMEKVVPIIIYNLSRYQDNPQCLNEALLNVLVHVNGRENKEELKALVLEYLERYQNGEAQENRSRIMSVLAQIIGKQDQETDITSLNGDKIEKIIISLLSSPCNYTPLLHFVIPLSYHDMTAFSELWVDPNDYQETKEGTTRGIHVLITFDIEGIGQFEAEFWMAGDYLKFYLFCPKEYHRVFSGLYGTFEKIIQEHGYHLSEIKIDQMEKTRSLMDVFKTLPYKRTGVDVKI</sequence>